<keyword evidence="3" id="KW-0813">Transport</keyword>
<evidence type="ECO:0000256" key="3">
    <source>
        <dbReference type="ARBA" id="ARBA00022597"/>
    </source>
</evidence>
<sequence>MQLLFGSQIVPSGDFLIKNITFLTARMAHHSTFKYAGLVLLTMQQASMPLLARYTRYRSESDVFFTTVNVFMMEVVKLLTCAAVITASSKSLIKFFLELKEAICDNSVETVKVCIPALIYTLQNNLYYIALSHLEATTFCVAYQMKIFTTAMFMYFFLGKKLSIKQWIALVILVVGVVDVQLVYAPLDTPENIEQKPILGFLSVIVMCFTSAFAGVYLEKVLKESTTSVWMQNIRLALIGIPISLASMWIYDGKQIYTDGFFRGWDVTVVCLTILNSVGGLLISIVIKYADNILKAYAQSIAIIGAAVGSWLLFDFVPGFFFSLGSILVMVSVVMYTIYPYEPPGFDFNRFSNYNANLLTIKPTKCDDL</sequence>
<dbReference type="STRING" id="6290.A0A158QLG0"/>
<dbReference type="Pfam" id="PF04142">
    <property type="entry name" value="Nuc_sug_transp"/>
    <property type="match status" value="1"/>
</dbReference>
<keyword evidence="9" id="KW-1185">Reference proteome</keyword>
<dbReference type="AlphaFoldDB" id="A0A158QLG0"/>
<comment type="similarity">
    <text evidence="2">Belongs to the nucleotide-sugar transporter family. SLC35A subfamily.</text>
</comment>
<accession>A0A158QLG0</accession>
<feature type="transmembrane region" description="Helical" evidence="7">
    <location>
        <begin position="294"/>
        <end position="314"/>
    </location>
</feature>
<protein>
    <submittedName>
        <fullName evidence="10">UDP-galactose translocator</fullName>
    </submittedName>
</protein>
<dbReference type="SUPFAM" id="SSF103481">
    <property type="entry name" value="Multidrug resistance efflux transporter EmrE"/>
    <property type="match status" value="1"/>
</dbReference>
<proteinExistence type="inferred from homology"/>
<feature type="transmembrane region" description="Helical" evidence="7">
    <location>
        <begin position="198"/>
        <end position="218"/>
    </location>
</feature>
<keyword evidence="3" id="KW-0762">Sugar transport</keyword>
<evidence type="ECO:0000313" key="9">
    <source>
        <dbReference type="Proteomes" id="UP000268014"/>
    </source>
</evidence>
<gene>
    <name evidence="8" type="ORF">HPLM_LOCUS6410</name>
</gene>
<feature type="transmembrane region" description="Helical" evidence="7">
    <location>
        <begin position="267"/>
        <end position="287"/>
    </location>
</feature>
<dbReference type="EMBL" id="UZAF01016489">
    <property type="protein sequence ID" value="VDO28885.1"/>
    <property type="molecule type" value="Genomic_DNA"/>
</dbReference>
<evidence type="ECO:0000256" key="1">
    <source>
        <dbReference type="ARBA" id="ARBA00004141"/>
    </source>
</evidence>
<keyword evidence="6 7" id="KW-0472">Membrane</keyword>
<dbReference type="WBParaSite" id="HPLM_0000641801-mRNA-1">
    <property type="protein sequence ID" value="HPLM_0000641801-mRNA-1"/>
    <property type="gene ID" value="HPLM_0000641801"/>
</dbReference>
<dbReference type="GO" id="GO:0015165">
    <property type="term" value="F:pyrimidine nucleotide-sugar transmembrane transporter activity"/>
    <property type="evidence" value="ECO:0007669"/>
    <property type="project" value="InterPro"/>
</dbReference>
<evidence type="ECO:0000256" key="7">
    <source>
        <dbReference type="SAM" id="Phobius"/>
    </source>
</evidence>
<dbReference type="GO" id="GO:0000139">
    <property type="term" value="C:Golgi membrane"/>
    <property type="evidence" value="ECO:0007669"/>
    <property type="project" value="InterPro"/>
</dbReference>
<feature type="transmembrane region" description="Helical" evidence="7">
    <location>
        <begin position="136"/>
        <end position="158"/>
    </location>
</feature>
<dbReference type="OMA" id="HLEATTF"/>
<dbReference type="NCBIfam" id="TIGR00803">
    <property type="entry name" value="nst"/>
    <property type="match status" value="1"/>
</dbReference>
<evidence type="ECO:0000256" key="5">
    <source>
        <dbReference type="ARBA" id="ARBA00022989"/>
    </source>
</evidence>
<evidence type="ECO:0000256" key="2">
    <source>
        <dbReference type="ARBA" id="ARBA00009976"/>
    </source>
</evidence>
<feature type="transmembrane region" description="Helical" evidence="7">
    <location>
        <begin position="230"/>
        <end position="251"/>
    </location>
</feature>
<feature type="transmembrane region" description="Helical" evidence="7">
    <location>
        <begin position="167"/>
        <end position="186"/>
    </location>
</feature>
<evidence type="ECO:0000256" key="6">
    <source>
        <dbReference type="ARBA" id="ARBA00023136"/>
    </source>
</evidence>
<dbReference type="Gene3D" id="1.10.3730.20">
    <property type="match status" value="1"/>
</dbReference>
<dbReference type="PANTHER" id="PTHR10231">
    <property type="entry name" value="NUCLEOTIDE-SUGAR TRANSMEMBRANE TRANSPORTER"/>
    <property type="match status" value="1"/>
</dbReference>
<dbReference type="InterPro" id="IPR037185">
    <property type="entry name" value="EmrE-like"/>
</dbReference>
<organism evidence="10">
    <name type="scientific">Haemonchus placei</name>
    <name type="common">Barber's pole worm</name>
    <dbReference type="NCBI Taxonomy" id="6290"/>
    <lineage>
        <taxon>Eukaryota</taxon>
        <taxon>Metazoa</taxon>
        <taxon>Ecdysozoa</taxon>
        <taxon>Nematoda</taxon>
        <taxon>Chromadorea</taxon>
        <taxon>Rhabditida</taxon>
        <taxon>Rhabditina</taxon>
        <taxon>Rhabditomorpha</taxon>
        <taxon>Strongyloidea</taxon>
        <taxon>Trichostrongylidae</taxon>
        <taxon>Haemonchus</taxon>
    </lineage>
</organism>
<keyword evidence="4 7" id="KW-0812">Transmembrane</keyword>
<comment type="subcellular location">
    <subcellularLocation>
        <location evidence="1">Membrane</location>
        <topology evidence="1">Multi-pass membrane protein</topology>
    </subcellularLocation>
</comment>
<feature type="transmembrane region" description="Helical" evidence="7">
    <location>
        <begin position="320"/>
        <end position="341"/>
    </location>
</feature>
<evidence type="ECO:0000313" key="10">
    <source>
        <dbReference type="WBParaSite" id="HPLM_0000641801-mRNA-1"/>
    </source>
</evidence>
<dbReference type="PIRSF" id="PIRSF005799">
    <property type="entry name" value="UDP-gal_transpt"/>
    <property type="match status" value="1"/>
</dbReference>
<dbReference type="Proteomes" id="UP000268014">
    <property type="component" value="Unassembled WGS sequence"/>
</dbReference>
<dbReference type="InterPro" id="IPR007271">
    <property type="entry name" value="Nuc_sug_transpt"/>
</dbReference>
<keyword evidence="5 7" id="KW-1133">Transmembrane helix</keyword>
<dbReference type="OrthoDB" id="408493at2759"/>
<reference evidence="8 9" key="2">
    <citation type="submission" date="2018-11" db="EMBL/GenBank/DDBJ databases">
        <authorList>
            <consortium name="Pathogen Informatics"/>
        </authorList>
    </citation>
    <scope>NUCLEOTIDE SEQUENCE [LARGE SCALE GENOMIC DNA]</scope>
    <source>
        <strain evidence="8 9">MHpl1</strain>
    </source>
</reference>
<feature type="transmembrane region" description="Helical" evidence="7">
    <location>
        <begin position="63"/>
        <end position="87"/>
    </location>
</feature>
<reference evidence="10" key="1">
    <citation type="submission" date="2016-04" db="UniProtKB">
        <authorList>
            <consortium name="WormBaseParasite"/>
        </authorList>
    </citation>
    <scope>IDENTIFICATION</scope>
</reference>
<evidence type="ECO:0000256" key="4">
    <source>
        <dbReference type="ARBA" id="ARBA00022692"/>
    </source>
</evidence>
<name>A0A158QLG0_HAEPC</name>
<evidence type="ECO:0000313" key="8">
    <source>
        <dbReference type="EMBL" id="VDO28885.1"/>
    </source>
</evidence>